<dbReference type="Pfam" id="PF11162">
    <property type="entry name" value="DUF2946"/>
    <property type="match status" value="1"/>
</dbReference>
<name>A0ABX0ND29_9BURK</name>
<dbReference type="InterPro" id="IPR021333">
    <property type="entry name" value="DUF2946"/>
</dbReference>
<keyword evidence="2" id="KW-1185">Reference proteome</keyword>
<proteinExistence type="predicted"/>
<comment type="caution">
    <text evidence="1">The sequence shown here is derived from an EMBL/GenBank/DDBJ whole genome shotgun (WGS) entry which is preliminary data.</text>
</comment>
<evidence type="ECO:0000313" key="1">
    <source>
        <dbReference type="EMBL" id="NHZ83356.1"/>
    </source>
</evidence>
<reference evidence="1 2" key="1">
    <citation type="submission" date="2019-10" db="EMBL/GenBank/DDBJ databases">
        <title>Taxonomy of Antarctic Massilia spp.: description of Massilia rubra sp. nov., Massilia aquatica sp. nov., Massilia mucilaginosa sp. nov., Massilia frigida sp. nov. isolated from streams, lakes and regoliths.</title>
        <authorList>
            <person name="Holochova P."/>
            <person name="Sedlacek I."/>
            <person name="Kralova S."/>
            <person name="Maslanova I."/>
            <person name="Busse H.-J."/>
            <person name="Stankova E."/>
            <person name="Vrbovska V."/>
            <person name="Kovarovic V."/>
            <person name="Bartak M."/>
            <person name="Svec P."/>
            <person name="Pantucek R."/>
        </authorList>
    </citation>
    <scope>NUCLEOTIDE SEQUENCE [LARGE SCALE GENOMIC DNA]</scope>
    <source>
        <strain evidence="1 2">CCM 8695</strain>
    </source>
</reference>
<protein>
    <submittedName>
        <fullName evidence="1">DUF2946 domain-containing protein</fullName>
    </submittedName>
</protein>
<gene>
    <name evidence="1" type="ORF">F2P44_29380</name>
</gene>
<accession>A0ABX0ND29</accession>
<dbReference type="Proteomes" id="UP000621455">
    <property type="component" value="Unassembled WGS sequence"/>
</dbReference>
<organism evidence="1 2">
    <name type="scientific">Massilia frigida</name>
    <dbReference type="NCBI Taxonomy" id="2609281"/>
    <lineage>
        <taxon>Bacteria</taxon>
        <taxon>Pseudomonadati</taxon>
        <taxon>Pseudomonadota</taxon>
        <taxon>Betaproteobacteria</taxon>
        <taxon>Burkholderiales</taxon>
        <taxon>Oxalobacteraceae</taxon>
        <taxon>Telluria group</taxon>
        <taxon>Massilia</taxon>
    </lineage>
</organism>
<sequence>MINIAKRQTLHIWIAMLAILFSTLAPGMARAMSASGATAGTMEICTANGYKLVKVGDADASKTPGSAQHGMEHCAFCLTHGGSLGLSGALPERLAFDAVRDVYPPLFYTAPGSLHAWSTANPRAPPHLV</sequence>
<dbReference type="EMBL" id="WHJG01000050">
    <property type="protein sequence ID" value="NHZ83356.1"/>
    <property type="molecule type" value="Genomic_DNA"/>
</dbReference>
<dbReference type="RefSeq" id="WP_167092988.1">
    <property type="nucleotide sequence ID" value="NZ_WHJG01000050.1"/>
</dbReference>
<evidence type="ECO:0000313" key="2">
    <source>
        <dbReference type="Proteomes" id="UP000621455"/>
    </source>
</evidence>